<keyword evidence="2" id="KW-0808">Transferase</keyword>
<dbReference type="OrthoDB" id="5863171at2759"/>
<dbReference type="Gene3D" id="3.30.1540.10">
    <property type="entry name" value="formyl-coa transferase, domain 3"/>
    <property type="match status" value="1"/>
</dbReference>
<dbReference type="FunFam" id="3.40.50.10540:FF:000005">
    <property type="entry name" value="succinate--hydroxymethylglutarate CoA-transferase isoform X1"/>
    <property type="match status" value="1"/>
</dbReference>
<evidence type="ECO:0000313" key="3">
    <source>
        <dbReference type="EMBL" id="PVD30843.1"/>
    </source>
</evidence>
<dbReference type="OMA" id="IIAGPYC"/>
<dbReference type="AlphaFoldDB" id="A0A2T7PBP4"/>
<protein>
    <recommendedName>
        <fullName evidence="5">Succinate--hydroxymethylglutarate CoA-transferase</fullName>
    </recommendedName>
</protein>
<dbReference type="PANTHER" id="PTHR48207:SF3">
    <property type="entry name" value="SUCCINATE--HYDROXYMETHYLGLUTARATE COA-TRANSFERASE"/>
    <property type="match status" value="1"/>
</dbReference>
<keyword evidence="4" id="KW-1185">Reference proteome</keyword>
<dbReference type="EMBL" id="PZQS01000005">
    <property type="protein sequence ID" value="PVD30843.1"/>
    <property type="molecule type" value="Genomic_DNA"/>
</dbReference>
<dbReference type="PANTHER" id="PTHR48207">
    <property type="entry name" value="SUCCINATE--HYDROXYMETHYLGLUTARATE COA-TRANSFERASE"/>
    <property type="match status" value="1"/>
</dbReference>
<name>A0A2T7PBP4_POMCA</name>
<reference evidence="3 4" key="1">
    <citation type="submission" date="2018-04" db="EMBL/GenBank/DDBJ databases">
        <title>The genome of golden apple snail Pomacea canaliculata provides insight into stress tolerance and invasive adaptation.</title>
        <authorList>
            <person name="Liu C."/>
            <person name="Liu B."/>
            <person name="Ren Y."/>
            <person name="Zhang Y."/>
            <person name="Wang H."/>
            <person name="Li S."/>
            <person name="Jiang F."/>
            <person name="Yin L."/>
            <person name="Zhang G."/>
            <person name="Qian W."/>
            <person name="Fan W."/>
        </authorList>
    </citation>
    <scope>NUCLEOTIDE SEQUENCE [LARGE SCALE GENOMIC DNA]</scope>
    <source>
        <strain evidence="3">SZHN2017</strain>
        <tissue evidence="3">Muscle</tissue>
    </source>
</reference>
<comment type="similarity">
    <text evidence="1">Belongs to the CoA-transferase III family.</text>
</comment>
<dbReference type="STRING" id="400727.A0A2T7PBP4"/>
<evidence type="ECO:0000313" key="4">
    <source>
        <dbReference type="Proteomes" id="UP000245119"/>
    </source>
</evidence>
<evidence type="ECO:0000256" key="1">
    <source>
        <dbReference type="ARBA" id="ARBA00008383"/>
    </source>
</evidence>
<comment type="caution">
    <text evidence="3">The sequence shown here is derived from an EMBL/GenBank/DDBJ whole genome shotgun (WGS) entry which is preliminary data.</text>
</comment>
<dbReference type="Pfam" id="PF02515">
    <property type="entry name" value="CoA_transf_3"/>
    <property type="match status" value="1"/>
</dbReference>
<dbReference type="Gene3D" id="3.40.50.10540">
    <property type="entry name" value="Crotonobetainyl-coa:carnitine coa-transferase, domain 1"/>
    <property type="match status" value="1"/>
</dbReference>
<dbReference type="SUPFAM" id="SSF89796">
    <property type="entry name" value="CoA-transferase family III (CaiB/BaiF)"/>
    <property type="match status" value="1"/>
</dbReference>
<accession>A0A2T7PBP4</accession>
<gene>
    <name evidence="3" type="ORF">C0Q70_10118</name>
</gene>
<evidence type="ECO:0000256" key="2">
    <source>
        <dbReference type="ARBA" id="ARBA00022679"/>
    </source>
</evidence>
<dbReference type="InterPro" id="IPR044855">
    <property type="entry name" value="CoA-Trfase_III_dom3_sf"/>
</dbReference>
<sequence length="446" mass="48436">MALCRRSTRLRVAAFRVLFSTNRPNDRFFGSKFQVRSLSNQSESDGESSSNKGALTGLRVLDLSRVLAGPYCTMILADMGAEVIKIEKPGEGDDTRSWGPPFCGTESAYFFSVNRNKKSVTVNIKQPEGAAIVKQLAHKCDILVENYLPGKLCSMGLGYSQLSRECPHLIYCSITGYGQTGPYAKRAGYDVIVSGVGGLMHITGPKDGEPCKVGVAMTDLSTGLYAHGAIMAAVLLRQKTGKGQHIDCSLLSTQVASLVNIASNYLNAGKEATRQGTEHPSIVPYQAFRTLDGFILLGAGNDGQFKVLCKCLDLAVLATDERYLTNNLRVINRVSLLDSLSKRISKLSTKEWLVKLENSGIPYGPINNMEAVFSDPQVQHLQLIQEIPHQTAGLVRLPGPAVKFSQSPTVVPTAPPMLGQHTEEVLQGLLGMDELTFSELRKSKVI</sequence>
<dbReference type="GO" id="GO:0047369">
    <property type="term" value="F:succinate-hydroxymethylglutarate CoA-transferase activity"/>
    <property type="evidence" value="ECO:0007669"/>
    <property type="project" value="TreeGrafter"/>
</dbReference>
<dbReference type="GO" id="GO:0005739">
    <property type="term" value="C:mitochondrion"/>
    <property type="evidence" value="ECO:0007669"/>
    <property type="project" value="TreeGrafter"/>
</dbReference>
<dbReference type="InterPro" id="IPR003673">
    <property type="entry name" value="CoA-Trfase_fam_III"/>
</dbReference>
<dbReference type="Proteomes" id="UP000245119">
    <property type="component" value="Linkage Group LG5"/>
</dbReference>
<proteinExistence type="inferred from homology"/>
<dbReference type="InterPro" id="IPR050483">
    <property type="entry name" value="CoA-transferase_III_domain"/>
</dbReference>
<evidence type="ECO:0008006" key="5">
    <source>
        <dbReference type="Google" id="ProtNLM"/>
    </source>
</evidence>
<organism evidence="3 4">
    <name type="scientific">Pomacea canaliculata</name>
    <name type="common">Golden apple snail</name>
    <dbReference type="NCBI Taxonomy" id="400727"/>
    <lineage>
        <taxon>Eukaryota</taxon>
        <taxon>Metazoa</taxon>
        <taxon>Spiralia</taxon>
        <taxon>Lophotrochozoa</taxon>
        <taxon>Mollusca</taxon>
        <taxon>Gastropoda</taxon>
        <taxon>Caenogastropoda</taxon>
        <taxon>Architaenioglossa</taxon>
        <taxon>Ampullarioidea</taxon>
        <taxon>Ampullariidae</taxon>
        <taxon>Pomacea</taxon>
    </lineage>
</organism>
<dbReference type="InterPro" id="IPR023606">
    <property type="entry name" value="CoA-Trfase_III_dom_1_sf"/>
</dbReference>